<evidence type="ECO:0000256" key="2">
    <source>
        <dbReference type="SAM" id="Phobius"/>
    </source>
</evidence>
<dbReference type="KEGG" id="crq:GCK72_021751"/>
<keyword evidence="2" id="KW-0812">Transmembrane</keyword>
<feature type="compositionally biased region" description="Polar residues" evidence="1">
    <location>
        <begin position="148"/>
        <end position="166"/>
    </location>
</feature>
<keyword evidence="2" id="KW-1133">Transmembrane helix</keyword>
<comment type="caution">
    <text evidence="3">The sequence shown here is derived from an EMBL/GenBank/DDBJ whole genome shotgun (WGS) entry which is preliminary data.</text>
</comment>
<dbReference type="AlphaFoldDB" id="A0A6A5GKZ2"/>
<dbReference type="EMBL" id="WUAV01000005">
    <property type="protein sequence ID" value="KAF1755182.1"/>
    <property type="molecule type" value="Genomic_DNA"/>
</dbReference>
<evidence type="ECO:0000313" key="3">
    <source>
        <dbReference type="EMBL" id="KAF1755182.1"/>
    </source>
</evidence>
<protein>
    <submittedName>
        <fullName evidence="3">Uncharacterized protein</fullName>
    </submittedName>
</protein>
<evidence type="ECO:0000313" key="4">
    <source>
        <dbReference type="Proteomes" id="UP000483820"/>
    </source>
</evidence>
<feature type="transmembrane region" description="Helical" evidence="2">
    <location>
        <begin position="216"/>
        <end position="234"/>
    </location>
</feature>
<name>A0A6A5GKZ2_CAERE</name>
<proteinExistence type="predicted"/>
<sequence>MAAPKEPPTMVVLSSDLYTSGSAIGDGRVLIHETDKGKIARLKAFPEFRDIFVYEIEEKDKKNGGNMKKRPGKLNNMPVHEIILRAAMNKRGQLGQQRPARAPSAPQKQQSAPSVPQKQPTASSVAQEQQSAPSAPQHKPSAPLAHPKQTSAPPLVSTPQETSAAQKQPMAPLAPHKQPTAPSDVAPAPQETSALPAPPPASTPQKTSGTFWKKPNFYLIFLAPIYVPVISYFFSPVFDSIIFKFKEIVM</sequence>
<organism evidence="3 4">
    <name type="scientific">Caenorhabditis remanei</name>
    <name type="common">Caenorhabditis vulgaris</name>
    <dbReference type="NCBI Taxonomy" id="31234"/>
    <lineage>
        <taxon>Eukaryota</taxon>
        <taxon>Metazoa</taxon>
        <taxon>Ecdysozoa</taxon>
        <taxon>Nematoda</taxon>
        <taxon>Chromadorea</taxon>
        <taxon>Rhabditida</taxon>
        <taxon>Rhabditina</taxon>
        <taxon>Rhabditomorpha</taxon>
        <taxon>Rhabditoidea</taxon>
        <taxon>Rhabditidae</taxon>
        <taxon>Peloderinae</taxon>
        <taxon>Caenorhabditis</taxon>
    </lineage>
</organism>
<dbReference type="RefSeq" id="XP_053583390.1">
    <property type="nucleotide sequence ID" value="XM_053734477.1"/>
</dbReference>
<dbReference type="CTD" id="78777332"/>
<reference evidence="3 4" key="1">
    <citation type="submission" date="2019-12" db="EMBL/GenBank/DDBJ databases">
        <title>Chromosome-level assembly of the Caenorhabditis remanei genome.</title>
        <authorList>
            <person name="Teterina A.A."/>
            <person name="Willis J.H."/>
            <person name="Phillips P.C."/>
        </authorList>
    </citation>
    <scope>NUCLEOTIDE SEQUENCE [LARGE SCALE GENOMIC DNA]</scope>
    <source>
        <strain evidence="3 4">PX506</strain>
        <tissue evidence="3">Whole organism</tissue>
    </source>
</reference>
<accession>A0A6A5GKZ2</accession>
<keyword evidence="2" id="KW-0472">Membrane</keyword>
<feature type="region of interest" description="Disordered" evidence="1">
    <location>
        <begin position="92"/>
        <end position="208"/>
    </location>
</feature>
<feature type="compositionally biased region" description="Polar residues" evidence="1">
    <location>
        <begin position="106"/>
        <end position="121"/>
    </location>
</feature>
<dbReference type="GeneID" id="78777332"/>
<dbReference type="Proteomes" id="UP000483820">
    <property type="component" value="Chromosome V"/>
</dbReference>
<evidence type="ECO:0000256" key="1">
    <source>
        <dbReference type="SAM" id="MobiDB-lite"/>
    </source>
</evidence>
<feature type="compositionally biased region" description="Low complexity" evidence="1">
    <location>
        <begin position="122"/>
        <end position="137"/>
    </location>
</feature>
<gene>
    <name evidence="3" type="ORF">GCK72_021751</name>
</gene>